<dbReference type="AlphaFoldDB" id="A0A225UFH7"/>
<dbReference type="Pfam" id="PF19259">
    <property type="entry name" value="Ty3_capsid"/>
    <property type="match status" value="1"/>
</dbReference>
<accession>A0A225UFH7</accession>
<dbReference type="EMBL" id="NBNE01019682">
    <property type="protein sequence ID" value="OWY91690.1"/>
    <property type="molecule type" value="Genomic_DNA"/>
</dbReference>
<evidence type="ECO:0000313" key="3">
    <source>
        <dbReference type="Proteomes" id="UP000198211"/>
    </source>
</evidence>
<evidence type="ECO:0000313" key="2">
    <source>
        <dbReference type="EMBL" id="OWY91690.1"/>
    </source>
</evidence>
<dbReference type="OrthoDB" id="125572at2759"/>
<evidence type="ECO:0000259" key="1">
    <source>
        <dbReference type="Pfam" id="PF19259"/>
    </source>
</evidence>
<comment type="caution">
    <text evidence="2">The sequence shown here is derived from an EMBL/GenBank/DDBJ whole genome shotgun (WGS) entry which is preliminary data.</text>
</comment>
<feature type="domain" description="Ty3 transposon capsid-like protein" evidence="1">
    <location>
        <begin position="4"/>
        <end position="180"/>
    </location>
</feature>
<name>A0A225UFH7_9STRA</name>
<gene>
    <name evidence="2" type="ORF">PHMEG_00039628</name>
</gene>
<proteinExistence type="predicted"/>
<keyword evidence="3" id="KW-1185">Reference proteome</keyword>
<dbReference type="InterPro" id="IPR045358">
    <property type="entry name" value="Ty3_capsid"/>
</dbReference>
<sequence>MDTKPPLFEGEISGVKLNSFMFQFETYFSFKGYDIQLDDVELGRELAQCVKKSGATWYETYMTSPVTAKTWTAMKISLEKNFKEPNFQQKLRNELLNFKQRGSYQGYVAKFQEKLRLVPIDPVFAKEIFLKGLNSNNLRKQILRKKLETLEDVIAEGFSEVELERLEETKSVATNDKEAPGKTTKVKAGRTSNKFAKTSSFTGKTKCPHCDKGYHSADNCWVKYPEKRPKLADNGKTKRASNDSTDYKSKYYALIDKLVVNDVDTTDEPLNE</sequence>
<protein>
    <recommendedName>
        <fullName evidence="1">Ty3 transposon capsid-like protein domain-containing protein</fullName>
    </recommendedName>
</protein>
<organism evidence="2 3">
    <name type="scientific">Phytophthora megakarya</name>
    <dbReference type="NCBI Taxonomy" id="4795"/>
    <lineage>
        <taxon>Eukaryota</taxon>
        <taxon>Sar</taxon>
        <taxon>Stramenopiles</taxon>
        <taxon>Oomycota</taxon>
        <taxon>Peronosporomycetes</taxon>
        <taxon>Peronosporales</taxon>
        <taxon>Peronosporaceae</taxon>
        <taxon>Phytophthora</taxon>
    </lineage>
</organism>
<reference evidence="3" key="1">
    <citation type="submission" date="2017-03" db="EMBL/GenBank/DDBJ databases">
        <title>Phytopthora megakarya and P. palmivora, two closely related causual agents of cacao black pod achieved similar genome size and gene model numbers by different mechanisms.</title>
        <authorList>
            <person name="Ali S."/>
            <person name="Shao J."/>
            <person name="Larry D.J."/>
            <person name="Kronmiller B."/>
            <person name="Shen D."/>
            <person name="Strem M.D."/>
            <person name="Melnick R.L."/>
            <person name="Guiltinan M.J."/>
            <person name="Tyler B.M."/>
            <person name="Meinhardt L.W."/>
            <person name="Bailey B.A."/>
        </authorList>
    </citation>
    <scope>NUCLEOTIDE SEQUENCE [LARGE SCALE GENOMIC DNA]</scope>
    <source>
        <strain evidence="3">zdho120</strain>
    </source>
</reference>
<dbReference type="Proteomes" id="UP000198211">
    <property type="component" value="Unassembled WGS sequence"/>
</dbReference>